<dbReference type="InterPro" id="IPR000531">
    <property type="entry name" value="Beta-barrel_TonB"/>
</dbReference>
<dbReference type="eggNOG" id="COG1629">
    <property type="taxonomic scope" value="Bacteria"/>
</dbReference>
<evidence type="ECO:0000256" key="7">
    <source>
        <dbReference type="ARBA" id="ARBA00023237"/>
    </source>
</evidence>
<keyword evidence="13" id="KW-1185">Reference proteome</keyword>
<evidence type="ECO:0000259" key="10">
    <source>
        <dbReference type="Pfam" id="PF00593"/>
    </source>
</evidence>
<comment type="subcellular location">
    <subcellularLocation>
        <location evidence="1 8">Cell outer membrane</location>
        <topology evidence="1 8">Multi-pass membrane protein</topology>
    </subcellularLocation>
</comment>
<dbReference type="SUPFAM" id="SSF56935">
    <property type="entry name" value="Porins"/>
    <property type="match status" value="1"/>
</dbReference>
<keyword evidence="7 8" id="KW-0998">Cell outer membrane</keyword>
<evidence type="ECO:0000256" key="4">
    <source>
        <dbReference type="ARBA" id="ARBA00022692"/>
    </source>
</evidence>
<dbReference type="GO" id="GO:0009279">
    <property type="term" value="C:cell outer membrane"/>
    <property type="evidence" value="ECO:0007669"/>
    <property type="project" value="UniProtKB-SubCell"/>
</dbReference>
<feature type="domain" description="TonB-dependent receptor-like beta-barrel" evidence="10">
    <location>
        <begin position="356"/>
        <end position="866"/>
    </location>
</feature>
<dbReference type="eggNOG" id="COG4771">
    <property type="taxonomic scope" value="Bacteria"/>
</dbReference>
<evidence type="ECO:0000256" key="5">
    <source>
        <dbReference type="ARBA" id="ARBA00023077"/>
    </source>
</evidence>
<dbReference type="Pfam" id="PF00593">
    <property type="entry name" value="TonB_dep_Rec_b-barrel"/>
    <property type="match status" value="1"/>
</dbReference>
<keyword evidence="2 8" id="KW-0813">Transport</keyword>
<keyword evidence="4 8" id="KW-0812">Transmembrane</keyword>
<protein>
    <recommendedName>
        <fullName evidence="14">TonB-dependent receptor plug domain-containing protein</fullName>
    </recommendedName>
</protein>
<evidence type="ECO:0008006" key="14">
    <source>
        <dbReference type="Google" id="ProtNLM"/>
    </source>
</evidence>
<dbReference type="InterPro" id="IPR039426">
    <property type="entry name" value="TonB-dep_rcpt-like"/>
</dbReference>
<sequence length="901" mass="99327">MKNFEINRNNKYVALSSTFLLFNIFFQVGTVHAEKEADNTVNVTVTGSRISKAAKDGANSITVIKASDIEREGFSNAYEALNNFSQNTGTTQGSDAGNTYTPTANTISLKGLGPNHTLILINGHRVADYPTAYDGAVNFVNLANIPSAIIDRIEILSNGASAIYGSDAIAGVVNIILKKATDGTQINFKTGGTQQGGGENGRLQLTGSKEWNDHFNTVYAVELSTRKPIWAKDRDFMSNTSLLGEKPRNIAGRKDAVTGAYLPIGGCTGLSKLFSGTVIQYGGTDNCASSVSRPTYWTIQTKNKSENLYLGNTYTVNDNLEFFAEGLLGLNQMENNTRGPSWTSLSATQGYFLNQNSGNYEIWNRSFAPEEIGEVNAINSKWNDLSANINLGVRGNIADTSWKYETSYTGSIYTSEITRKGRLLANVDNYFLGKQLGTDASGIPIYLPDISKINTPLTANLFNTISGATVEKDKSWSQSLNFSTTGNVFKLPKGQAKLALIAELGRQGFTIKPDSNLSNNVFYNANSQGGYGGIRDRQALGAELYLPLLTNLSSTLSGRYDRYSLSDNAISKFTFGSNLEFRPVSTLLLRANYATSFRAPDMNYVFLQKQNGYYPSTTDYWRCEQSGQPLNKCQYANVSPGANYTLVGNKDLKPENGASYGAGFVWSPKKNIDVSLDYWHVKINNLITNLDPDRLLKTEADCRAGRDNIASSQCQDAFARIQRNPASNLITANDITNINVQPINAATQQVSGIDLTTNWRFSPLDLGQFIWSINYTRLLSSKSKQFESDQYNNDLKDMTNTDWRDKLNTSLSWSKNKFASTVLVNRFGKIPSSDGSVYLKPEITVNWSASYKVSSQLSASVIVNNLFNNIPKDYTGGWPYYPVNNYSAYGREAWLEVNYKF</sequence>
<keyword evidence="5 9" id="KW-0798">TonB box</keyword>
<evidence type="ECO:0000313" key="13">
    <source>
        <dbReference type="Proteomes" id="UP000023785"/>
    </source>
</evidence>
<feature type="domain" description="TonB-dependent receptor plug" evidence="11">
    <location>
        <begin position="55"/>
        <end position="172"/>
    </location>
</feature>
<dbReference type="RefSeq" id="WP_023272371.1">
    <property type="nucleotide sequence ID" value="NZ_KI530712.1"/>
</dbReference>
<dbReference type="PANTHER" id="PTHR47234:SF1">
    <property type="entry name" value="TONB-DEPENDENT RECEPTOR"/>
    <property type="match status" value="1"/>
</dbReference>
<dbReference type="PATRIC" id="fig|1392540.3.peg.762"/>
<evidence type="ECO:0000256" key="9">
    <source>
        <dbReference type="RuleBase" id="RU003357"/>
    </source>
</evidence>
<evidence type="ECO:0000256" key="2">
    <source>
        <dbReference type="ARBA" id="ARBA00022448"/>
    </source>
</evidence>
<comment type="similarity">
    <text evidence="8 9">Belongs to the TonB-dependent receptor family.</text>
</comment>
<dbReference type="Gene3D" id="2.170.130.10">
    <property type="entry name" value="TonB-dependent receptor, plug domain"/>
    <property type="match status" value="1"/>
</dbReference>
<dbReference type="InterPro" id="IPR012910">
    <property type="entry name" value="Plug_dom"/>
</dbReference>
<keyword evidence="6 8" id="KW-0472">Membrane</keyword>
<dbReference type="PANTHER" id="PTHR47234">
    <property type="match status" value="1"/>
</dbReference>
<dbReference type="HOGENOM" id="CLU_010745_2_0_6"/>
<evidence type="ECO:0000256" key="6">
    <source>
        <dbReference type="ARBA" id="ARBA00023136"/>
    </source>
</evidence>
<organism evidence="12 13">
    <name type="scientific">Acinetobacter nectaris CIP 110549</name>
    <dbReference type="NCBI Taxonomy" id="1392540"/>
    <lineage>
        <taxon>Bacteria</taxon>
        <taxon>Pseudomonadati</taxon>
        <taxon>Pseudomonadota</taxon>
        <taxon>Gammaproteobacteria</taxon>
        <taxon>Moraxellales</taxon>
        <taxon>Moraxellaceae</taxon>
        <taxon>Acinetobacter</taxon>
    </lineage>
</organism>
<name>V2TRX0_9GAMM</name>
<dbReference type="STRING" id="1392540.P256_00784"/>
<dbReference type="InterPro" id="IPR036942">
    <property type="entry name" value="Beta-barrel_TonB_sf"/>
</dbReference>
<comment type="caution">
    <text evidence="12">The sequence shown here is derived from an EMBL/GenBank/DDBJ whole genome shotgun (WGS) entry which is preliminary data.</text>
</comment>
<dbReference type="Pfam" id="PF07715">
    <property type="entry name" value="Plug"/>
    <property type="match status" value="1"/>
</dbReference>
<reference evidence="12 13" key="1">
    <citation type="submission" date="2013-10" db="EMBL/GenBank/DDBJ databases">
        <title>The Genome Sequence of Acinetobacter nectaris CIP 110549.</title>
        <authorList>
            <consortium name="The Broad Institute Genomics Platform"/>
            <consortium name="The Broad Institute Genome Sequencing Center for Infectious Disease"/>
            <person name="Cerqueira G."/>
            <person name="Feldgarden M."/>
            <person name="Courvalin P."/>
            <person name="Grillot-Courvalin C."/>
            <person name="Clermont D."/>
            <person name="Rocha E."/>
            <person name="Yoon E.-J."/>
            <person name="Nemec A."/>
            <person name="Young S.K."/>
            <person name="Zeng Q."/>
            <person name="Gargeya S."/>
            <person name="Fitzgerald M."/>
            <person name="Abouelleil A."/>
            <person name="Alvarado L."/>
            <person name="Berlin A.M."/>
            <person name="Chapman S.B."/>
            <person name="Gainer-Dewar J."/>
            <person name="Goldberg J."/>
            <person name="Gnerre S."/>
            <person name="Griggs A."/>
            <person name="Gujja S."/>
            <person name="Hansen M."/>
            <person name="Howarth C."/>
            <person name="Imamovic A."/>
            <person name="Ireland A."/>
            <person name="Larimer J."/>
            <person name="McCowan C."/>
            <person name="Murphy C."/>
            <person name="Pearson M."/>
            <person name="Poon T.W."/>
            <person name="Priest M."/>
            <person name="Roberts A."/>
            <person name="Saif S."/>
            <person name="Shea T."/>
            <person name="Sykes S."/>
            <person name="Wortman J."/>
            <person name="Nusbaum C."/>
            <person name="Birren B."/>
        </authorList>
    </citation>
    <scope>NUCLEOTIDE SEQUENCE [LARGE SCALE GENOMIC DNA]</scope>
    <source>
        <strain evidence="12 13">CIP 110549</strain>
    </source>
</reference>
<evidence type="ECO:0000256" key="1">
    <source>
        <dbReference type="ARBA" id="ARBA00004571"/>
    </source>
</evidence>
<evidence type="ECO:0000259" key="11">
    <source>
        <dbReference type="Pfam" id="PF07715"/>
    </source>
</evidence>
<dbReference type="OrthoDB" id="6276154at2"/>
<keyword evidence="3 8" id="KW-1134">Transmembrane beta strand</keyword>
<dbReference type="Gene3D" id="2.40.170.20">
    <property type="entry name" value="TonB-dependent receptor, beta-barrel domain"/>
    <property type="match status" value="1"/>
</dbReference>
<evidence type="ECO:0000313" key="12">
    <source>
        <dbReference type="EMBL" id="ESK40337.1"/>
    </source>
</evidence>
<proteinExistence type="inferred from homology"/>
<dbReference type="PROSITE" id="PS52016">
    <property type="entry name" value="TONB_DEPENDENT_REC_3"/>
    <property type="match status" value="1"/>
</dbReference>
<dbReference type="Proteomes" id="UP000023785">
    <property type="component" value="Unassembled WGS sequence"/>
</dbReference>
<accession>V2TRX0</accession>
<evidence type="ECO:0000256" key="3">
    <source>
        <dbReference type="ARBA" id="ARBA00022452"/>
    </source>
</evidence>
<dbReference type="EMBL" id="AYER01000003">
    <property type="protein sequence ID" value="ESK40337.1"/>
    <property type="molecule type" value="Genomic_DNA"/>
</dbReference>
<dbReference type="AlphaFoldDB" id="V2TRX0"/>
<evidence type="ECO:0000256" key="8">
    <source>
        <dbReference type="PROSITE-ProRule" id="PRU01360"/>
    </source>
</evidence>
<dbReference type="InterPro" id="IPR037066">
    <property type="entry name" value="Plug_dom_sf"/>
</dbReference>
<gene>
    <name evidence="12" type="ORF">P256_00784</name>
</gene>